<keyword evidence="1" id="KW-1133">Transmembrane helix</keyword>
<feature type="transmembrane region" description="Helical" evidence="1">
    <location>
        <begin position="367"/>
        <end position="396"/>
    </location>
</feature>
<dbReference type="InParanoid" id="I3EJG8"/>
<proteinExistence type="predicted"/>
<dbReference type="OMA" id="RWITITK"/>
<gene>
    <name evidence="2" type="ORF">NEQG_00135</name>
</gene>
<dbReference type="OrthoDB" id="2191627at2759"/>
<reference evidence="2" key="1">
    <citation type="submission" date="2011-01" db="EMBL/GenBank/DDBJ databases">
        <title>The Genome Sequence of Nematocida parisii strain ERTm3.</title>
        <authorList>
            <consortium name="The Broad Institute Genome Sequencing Platform"/>
            <consortium name="The Broad Institute Genome Sequencing Center for Infectious Disease"/>
            <person name="Cuomo C."/>
            <person name="Troemel E."/>
            <person name="Young S.K."/>
            <person name="Zeng Q."/>
            <person name="Gargeya S."/>
            <person name="Fitzgerald M."/>
            <person name="Haas B."/>
            <person name="Abouelleil A."/>
            <person name="Alvarado L."/>
            <person name="Arachchi H.M."/>
            <person name="Berlin A."/>
            <person name="Chapman S.B."/>
            <person name="Gearin G."/>
            <person name="Goldberg J."/>
            <person name="Griggs A."/>
            <person name="Gujja S."/>
            <person name="Hansen M."/>
            <person name="Heiman D."/>
            <person name="Howarth C."/>
            <person name="Larimer J."/>
            <person name="Lui A."/>
            <person name="MacDonald P.J.P."/>
            <person name="McCowen C."/>
            <person name="Montmayeur A."/>
            <person name="Murphy C."/>
            <person name="Neiman D."/>
            <person name="Pearson M."/>
            <person name="Priest M."/>
            <person name="Roberts A."/>
            <person name="Saif S."/>
            <person name="Shea T."/>
            <person name="Sisk P."/>
            <person name="Stolte C."/>
            <person name="Sykes S."/>
            <person name="Wortman J."/>
            <person name="Nusbaum C."/>
            <person name="Birren B."/>
        </authorList>
    </citation>
    <scope>NUCLEOTIDE SEQUENCE</scope>
    <source>
        <strain evidence="2">ERTm3</strain>
    </source>
</reference>
<feature type="transmembrane region" description="Helical" evidence="1">
    <location>
        <begin position="282"/>
        <end position="299"/>
    </location>
</feature>
<evidence type="ECO:0000256" key="1">
    <source>
        <dbReference type="SAM" id="Phobius"/>
    </source>
</evidence>
<feature type="transmembrane region" description="Helical" evidence="1">
    <location>
        <begin position="239"/>
        <end position="262"/>
    </location>
</feature>
<sequence>MAGTVSEIAAKASIQAKEFIEIPADNIYVYRLDFKQIMSKLFKSVYTPEKDDFIYNSIKIRFFEGCIIGILLIVMLFQLYVFINNMPVVDLEIKGFKGEYDSPFQMSDEQKKIREKMNCAMFSLANEKSKKDEDSSFDVNHLIKGISYELSAESCALSMPEYIAKKFTAESGSILKTISSIAIVFIFFIRGTGICTNAFTAMLESNTFFGSFIVGLQIALHLSIFTIFIIMIFDKNGRVVSTLIIAFTNIITYGVACVINGIQDGVIKAIFAMFSSDMFKNVFFSFFGIVLHGILNLSLEIVTSSDADSIVDFKGMGNYTALINDASKLKKYKTEAMKGLGLVGKWNDLWDSDIRCIEACSAFKGNFYVFIGFVLLSYIIIYEVDMTWIYNTLLYAPDIRPFTSIRRNITTKGILKFKLITYIGALVGCWALFRIFSM</sequence>
<feature type="transmembrane region" description="Helical" evidence="1">
    <location>
        <begin position="417"/>
        <end position="436"/>
    </location>
</feature>
<evidence type="ECO:0000313" key="2">
    <source>
        <dbReference type="EMBL" id="EIJ89365.1"/>
    </source>
</evidence>
<organism evidence="2 3">
    <name type="scientific">Nematocida parisii (strain ERTm3)</name>
    <name type="common">Nematode killer fungus</name>
    <dbReference type="NCBI Taxonomy" id="935791"/>
    <lineage>
        <taxon>Eukaryota</taxon>
        <taxon>Fungi</taxon>
        <taxon>Fungi incertae sedis</taxon>
        <taxon>Microsporidia</taxon>
        <taxon>Nematocida</taxon>
    </lineage>
</organism>
<keyword evidence="3" id="KW-1185">Reference proteome</keyword>
<name>I3EJG8_NEMP3</name>
<feature type="transmembrane region" description="Helical" evidence="1">
    <location>
        <begin position="62"/>
        <end position="83"/>
    </location>
</feature>
<dbReference type="EMBL" id="GL870876">
    <property type="protein sequence ID" value="EIJ89365.1"/>
    <property type="molecule type" value="Genomic_DNA"/>
</dbReference>
<accession>I3EJG8</accession>
<keyword evidence="1" id="KW-0472">Membrane</keyword>
<feature type="transmembrane region" description="Helical" evidence="1">
    <location>
        <begin position="178"/>
        <end position="200"/>
    </location>
</feature>
<dbReference type="HOGENOM" id="CLU_624181_0_0_1"/>
<dbReference type="VEuPathDB" id="MicrosporidiaDB:NEQG_00135"/>
<dbReference type="Proteomes" id="UP000002872">
    <property type="component" value="Unassembled WGS sequence"/>
</dbReference>
<evidence type="ECO:0000313" key="3">
    <source>
        <dbReference type="Proteomes" id="UP000002872"/>
    </source>
</evidence>
<keyword evidence="1" id="KW-0812">Transmembrane</keyword>
<feature type="transmembrane region" description="Helical" evidence="1">
    <location>
        <begin position="212"/>
        <end position="233"/>
    </location>
</feature>
<protein>
    <submittedName>
        <fullName evidence="2">Uncharacterized protein</fullName>
    </submittedName>
</protein>
<dbReference type="AlphaFoldDB" id="I3EJG8"/>